<sequence>MDDILWVFNAKILFSMAGIGVLMILLGWFLFRRENEKIGDTLGIIGGIIIIIAEIVSGIGTNYNVPESWLRNLPVAEKKMMRNYIEKKHQPISVFAFRFIQADYYIKTHAKAEKEQQDKDDLEKMHSPAIAKQLKAIGN</sequence>
<name>A0ABS5ZSE0_9PROT</name>
<organism evidence="2 3">
    <name type="scientific">Acidithiobacillus concretivorus</name>
    <dbReference type="NCBI Taxonomy" id="3063952"/>
    <lineage>
        <taxon>Bacteria</taxon>
        <taxon>Pseudomonadati</taxon>
        <taxon>Pseudomonadota</taxon>
        <taxon>Acidithiobacillia</taxon>
        <taxon>Acidithiobacillales</taxon>
        <taxon>Acidithiobacillaceae</taxon>
        <taxon>Acidithiobacillus</taxon>
    </lineage>
</organism>
<feature type="transmembrane region" description="Helical" evidence="1">
    <location>
        <begin position="43"/>
        <end position="63"/>
    </location>
</feature>
<gene>
    <name evidence="2" type="ORF">HJG40_12555</name>
</gene>
<dbReference type="RefSeq" id="WP_215864492.1">
    <property type="nucleotide sequence ID" value="NZ_JABELD010000113.1"/>
</dbReference>
<evidence type="ECO:0000313" key="2">
    <source>
        <dbReference type="EMBL" id="MBU2739597.1"/>
    </source>
</evidence>
<protein>
    <submittedName>
        <fullName evidence="2">Uncharacterized protein</fullName>
    </submittedName>
</protein>
<accession>A0ABS5ZSE0</accession>
<keyword evidence="1" id="KW-0472">Membrane</keyword>
<evidence type="ECO:0000313" key="3">
    <source>
        <dbReference type="Proteomes" id="UP001197028"/>
    </source>
</evidence>
<keyword evidence="1" id="KW-0812">Transmembrane</keyword>
<keyword evidence="3" id="KW-1185">Reference proteome</keyword>
<evidence type="ECO:0000256" key="1">
    <source>
        <dbReference type="SAM" id="Phobius"/>
    </source>
</evidence>
<dbReference type="EMBL" id="JABELD010000113">
    <property type="protein sequence ID" value="MBU2739597.1"/>
    <property type="molecule type" value="Genomic_DNA"/>
</dbReference>
<reference evidence="2 3" key="1">
    <citation type="journal article" date="2021" name="ISME J.">
        <title>Genomic evolution of the class Acidithiobacillia: deep-branching Proteobacteria living in extreme acidic conditions.</title>
        <authorList>
            <person name="Moya-Beltran A."/>
            <person name="Beard S."/>
            <person name="Rojas-Villalobos C."/>
            <person name="Issotta F."/>
            <person name="Gallardo Y."/>
            <person name="Ulloa R."/>
            <person name="Giaveno A."/>
            <person name="Degli Esposti M."/>
            <person name="Johnson D.B."/>
            <person name="Quatrini R."/>
        </authorList>
    </citation>
    <scope>NUCLEOTIDE SEQUENCE [LARGE SCALE GENOMIC DNA]</scope>
    <source>
        <strain evidence="2 3">ATCC 19703</strain>
    </source>
</reference>
<proteinExistence type="predicted"/>
<comment type="caution">
    <text evidence="2">The sequence shown here is derived from an EMBL/GenBank/DDBJ whole genome shotgun (WGS) entry which is preliminary data.</text>
</comment>
<dbReference type="Proteomes" id="UP001197028">
    <property type="component" value="Unassembled WGS sequence"/>
</dbReference>
<keyword evidence="1" id="KW-1133">Transmembrane helix</keyword>
<feature type="transmembrane region" description="Helical" evidence="1">
    <location>
        <begin position="12"/>
        <end position="31"/>
    </location>
</feature>